<feature type="transmembrane region" description="Helical" evidence="6">
    <location>
        <begin position="260"/>
        <end position="278"/>
    </location>
</feature>
<evidence type="ECO:0000256" key="6">
    <source>
        <dbReference type="SAM" id="Phobius"/>
    </source>
</evidence>
<feature type="transmembrane region" description="Helical" evidence="6">
    <location>
        <begin position="302"/>
        <end position="331"/>
    </location>
</feature>
<dbReference type="InterPro" id="IPR047218">
    <property type="entry name" value="YocR/YhdH-like"/>
</dbReference>
<dbReference type="InterPro" id="IPR000175">
    <property type="entry name" value="Na/ntran_symport"/>
</dbReference>
<dbReference type="CDD" id="cd10336">
    <property type="entry name" value="SLC6sbd_Tyt1-Like"/>
    <property type="match status" value="1"/>
</dbReference>
<evidence type="ECO:0000313" key="9">
    <source>
        <dbReference type="Proteomes" id="UP000476820"/>
    </source>
</evidence>
<keyword evidence="3 6" id="KW-0812">Transmembrane</keyword>
<dbReference type="OrthoDB" id="9762833at2"/>
<accession>A0A0C2SI45</accession>
<dbReference type="PRINTS" id="PR00176">
    <property type="entry name" value="NANEUSMPORT"/>
</dbReference>
<dbReference type="PROSITE" id="PS50267">
    <property type="entry name" value="NA_NEUROTRAN_SYMP_3"/>
    <property type="match status" value="1"/>
</dbReference>
<keyword evidence="2" id="KW-0813">Transport</keyword>
<dbReference type="AlphaFoldDB" id="A0A0C2SI45"/>
<dbReference type="Proteomes" id="UP000476820">
    <property type="component" value="Unassembled WGS sequence"/>
</dbReference>
<sequence>MEQKREKFSSSLTVFLATLSSAVGLGNIWMFPYITGENGGAAFIIIYLICVALVGLPVLISEFVIGRGTRRNVYGAISKITDKKGFKVIGIFAILATYCMLFFYTVVVGWVYSYVFKAVTGALKGVTLESASNIFYNTSVGPISPIVWQLIALLVGGTILVLGVKGGIEKLTKTLMPVLIVLLVVCAFRSLTLPGAMEGVHFLIKPDFSKVHIGVVLSALGLAFFKLSVGTGTMITYSSYYNDDNNLIGTAGKVAISDTLVSLIAGLAIFPAVFSFGLEPSSGPGLLFNTVPLIFAKMPGGWILVIMFFALTAMAATMAMISLLEVLTAFFTEELKMERKRAIILNIIIIVGVGSLAALSGNTDGVLGDKLIFGLTFFDFFDAIVSKIFLPINGLLIILLTGYFINKKYLIDQLSNNGMLKNEAIVKALIFIMKYIAPILIIVVFLKSFI</sequence>
<evidence type="ECO:0000313" key="10">
    <source>
        <dbReference type="Proteomes" id="UP000486903"/>
    </source>
</evidence>
<feature type="transmembrane region" description="Helical" evidence="6">
    <location>
        <begin position="343"/>
        <end position="360"/>
    </location>
</feature>
<feature type="transmembrane region" description="Helical" evidence="6">
    <location>
        <begin position="425"/>
        <end position="446"/>
    </location>
</feature>
<reference evidence="9 10" key="1">
    <citation type="submission" date="2019-04" db="EMBL/GenBank/DDBJ databases">
        <title>Genome sequencing of Clostridium botulinum Groups I-IV and Clostridium butyricum.</title>
        <authorList>
            <person name="Brunt J."/>
            <person name="Van Vliet A.H.M."/>
            <person name="Stringer S.C."/>
            <person name="Carter A.T."/>
            <person name="Peck M.W."/>
        </authorList>
    </citation>
    <scope>NUCLEOTIDE SEQUENCE [LARGE SCALE GENOMIC DNA]</scope>
    <source>
        <strain evidence="7 9">1605</strain>
        <strain evidence="8 10">BL81</strain>
    </source>
</reference>
<proteinExistence type="predicted"/>
<comment type="caution">
    <text evidence="7">The sequence shown here is derived from an EMBL/GenBank/DDBJ whole genome shotgun (WGS) entry which is preliminary data.</text>
</comment>
<organism evidence="7 9">
    <name type="scientific">Clostridium botulinum</name>
    <dbReference type="NCBI Taxonomy" id="1491"/>
    <lineage>
        <taxon>Bacteria</taxon>
        <taxon>Bacillati</taxon>
        <taxon>Bacillota</taxon>
        <taxon>Clostridia</taxon>
        <taxon>Eubacteriales</taxon>
        <taxon>Clostridiaceae</taxon>
        <taxon>Clostridium</taxon>
    </lineage>
</organism>
<feature type="transmembrane region" description="Helical" evidence="6">
    <location>
        <begin position="146"/>
        <end position="164"/>
    </location>
</feature>
<dbReference type="EMBL" id="SWOV01000034">
    <property type="protein sequence ID" value="NFF88628.1"/>
    <property type="molecule type" value="Genomic_DNA"/>
</dbReference>
<feature type="transmembrane region" description="Helical" evidence="6">
    <location>
        <begin position="40"/>
        <end position="65"/>
    </location>
</feature>
<dbReference type="PANTHER" id="PTHR42948">
    <property type="entry name" value="TRANSPORTER"/>
    <property type="match status" value="1"/>
</dbReference>
<protein>
    <submittedName>
        <fullName evidence="7">Sodium-dependent transporter</fullName>
    </submittedName>
</protein>
<comment type="subcellular location">
    <subcellularLocation>
        <location evidence="1">Membrane</location>
        <topology evidence="1">Multi-pass membrane protein</topology>
    </subcellularLocation>
</comment>
<dbReference type="NCBIfam" id="NF037979">
    <property type="entry name" value="Na_transp"/>
    <property type="match status" value="1"/>
</dbReference>
<evidence type="ECO:0000256" key="2">
    <source>
        <dbReference type="ARBA" id="ARBA00022448"/>
    </source>
</evidence>
<feature type="transmembrane region" description="Helical" evidence="6">
    <location>
        <begin position="211"/>
        <end position="229"/>
    </location>
</feature>
<evidence type="ECO:0000256" key="1">
    <source>
        <dbReference type="ARBA" id="ARBA00004141"/>
    </source>
</evidence>
<dbReference type="SUPFAM" id="SSF161070">
    <property type="entry name" value="SNF-like"/>
    <property type="match status" value="1"/>
</dbReference>
<dbReference type="Pfam" id="PF00209">
    <property type="entry name" value="SNF"/>
    <property type="match status" value="2"/>
</dbReference>
<evidence type="ECO:0000256" key="3">
    <source>
        <dbReference type="ARBA" id="ARBA00022692"/>
    </source>
</evidence>
<dbReference type="RefSeq" id="WP_003374552.1">
    <property type="nucleotide sequence ID" value="NZ_CP010520.1"/>
</dbReference>
<dbReference type="InterPro" id="IPR037272">
    <property type="entry name" value="SNS_sf"/>
</dbReference>
<name>A0A0C2SI45_CLOBO</name>
<dbReference type="EMBL" id="SXFB01000011">
    <property type="protein sequence ID" value="NFV27103.1"/>
    <property type="molecule type" value="Genomic_DNA"/>
</dbReference>
<keyword evidence="5 6" id="KW-0472">Membrane</keyword>
<dbReference type="PANTHER" id="PTHR42948:SF1">
    <property type="entry name" value="TRANSPORTER"/>
    <property type="match status" value="1"/>
</dbReference>
<evidence type="ECO:0000256" key="4">
    <source>
        <dbReference type="ARBA" id="ARBA00022989"/>
    </source>
</evidence>
<evidence type="ECO:0000256" key="5">
    <source>
        <dbReference type="ARBA" id="ARBA00023136"/>
    </source>
</evidence>
<evidence type="ECO:0000313" key="7">
    <source>
        <dbReference type="EMBL" id="NFF88628.1"/>
    </source>
</evidence>
<feature type="transmembrane region" description="Helical" evidence="6">
    <location>
        <begin position="12"/>
        <end position="34"/>
    </location>
</feature>
<dbReference type="Proteomes" id="UP000486903">
    <property type="component" value="Unassembled WGS sequence"/>
</dbReference>
<dbReference type="GO" id="GO:0016020">
    <property type="term" value="C:membrane"/>
    <property type="evidence" value="ECO:0007669"/>
    <property type="project" value="UniProtKB-SubCell"/>
</dbReference>
<feature type="transmembrane region" description="Helical" evidence="6">
    <location>
        <begin position="171"/>
        <end position="191"/>
    </location>
</feature>
<feature type="transmembrane region" description="Helical" evidence="6">
    <location>
        <begin position="380"/>
        <end position="405"/>
    </location>
</feature>
<keyword evidence="4 6" id="KW-1133">Transmembrane helix</keyword>
<feature type="transmembrane region" description="Helical" evidence="6">
    <location>
        <begin position="86"/>
        <end position="112"/>
    </location>
</feature>
<evidence type="ECO:0000313" key="8">
    <source>
        <dbReference type="EMBL" id="NFV27103.1"/>
    </source>
</evidence>
<gene>
    <name evidence="7" type="ORF">FC774_12195</name>
    <name evidence="8" type="ORF">FDG31_13165</name>
</gene>